<evidence type="ECO:0000313" key="2">
    <source>
        <dbReference type="Proteomes" id="UP000699042"/>
    </source>
</evidence>
<comment type="caution">
    <text evidence="1">The sequence shown here is derived from an EMBL/GenBank/DDBJ whole genome shotgun (WGS) entry which is preliminary data.</text>
</comment>
<keyword evidence="2" id="KW-1185">Reference proteome</keyword>
<reference evidence="1" key="1">
    <citation type="submission" date="2021-05" db="EMBL/GenBank/DDBJ databases">
        <title>Comparative genomics of three Colletotrichum scovillei strains and genetic complementation revealed genes involved fungal growth and virulence on chili pepper.</title>
        <authorList>
            <person name="Hsieh D.-K."/>
            <person name="Chuang S.-C."/>
            <person name="Chen C.-Y."/>
            <person name="Chao Y.-T."/>
            <person name="Lu M.-Y.J."/>
            <person name="Lee M.-H."/>
            <person name="Shih M.-C."/>
        </authorList>
    </citation>
    <scope>NUCLEOTIDE SEQUENCE</scope>
    <source>
        <strain evidence="1">Coll-153</strain>
    </source>
</reference>
<protein>
    <submittedName>
        <fullName evidence="1">Alpha-methylacyl-coa racemase</fullName>
    </submittedName>
</protein>
<gene>
    <name evidence="1" type="ORF">JMJ77_005044</name>
</gene>
<proteinExistence type="predicted"/>
<dbReference type="Proteomes" id="UP000699042">
    <property type="component" value="Unassembled WGS sequence"/>
</dbReference>
<sequence length="181" mass="19426">MFMFMRSYWRQVLSFKRAYLGHNHGHVEERSPLASTTAEPTTKSELRHAVFAFRLMLGESPCPRLGSPSSPAATAKHGVSTNVTAGLWSPSLAGSVSSSRYSNTGVQHASVPSKTFSHSSLVRLLKILVNNSRSSPHLARSNLSSSHPCPANPSPLINAAKNCGSSAPTAKYLPSFVSYVS</sequence>
<name>A0A9P7RIR0_9PEZI</name>
<dbReference type="EMBL" id="JAESDN010000001">
    <property type="protein sequence ID" value="KAG7057662.1"/>
    <property type="molecule type" value="Genomic_DNA"/>
</dbReference>
<dbReference type="AlphaFoldDB" id="A0A9P7RIR0"/>
<organism evidence="1 2">
    <name type="scientific">Colletotrichum scovillei</name>
    <dbReference type="NCBI Taxonomy" id="1209932"/>
    <lineage>
        <taxon>Eukaryota</taxon>
        <taxon>Fungi</taxon>
        <taxon>Dikarya</taxon>
        <taxon>Ascomycota</taxon>
        <taxon>Pezizomycotina</taxon>
        <taxon>Sordariomycetes</taxon>
        <taxon>Hypocreomycetidae</taxon>
        <taxon>Glomerellales</taxon>
        <taxon>Glomerellaceae</taxon>
        <taxon>Colletotrichum</taxon>
        <taxon>Colletotrichum acutatum species complex</taxon>
    </lineage>
</organism>
<evidence type="ECO:0000313" key="1">
    <source>
        <dbReference type="EMBL" id="KAG7057662.1"/>
    </source>
</evidence>
<accession>A0A9P7RIR0</accession>